<evidence type="ECO:0000313" key="1">
    <source>
        <dbReference type="EMBL" id="KAK0465675.1"/>
    </source>
</evidence>
<gene>
    <name evidence="1" type="ORF">IW261DRAFT_1427209</name>
</gene>
<sequence>MATAYGMKGITTISFLCRKPNTTVAIVMRQIMRVTSPGHMTELYEGSPTEEVLRKKTNKMLYPFQVAQPITLNNQKLKNVPVEWVIDQATMGRQQGMVVIWVDGDPSVECGMVIHLFGFMAPKIGHIPNEDGICIGVDVPLHGHGGMGDIYGDKYFRVNWGGGNCSWLKQSLIGAHSVRRFAPSAHCSLWWRNANSNFIIGNLKVEGTKRLSMKCTAFIHPMFPTVHTVKDRAIPALLGNGIGTKIEKGQE</sequence>
<dbReference type="EMBL" id="JAUEPR010000094">
    <property type="protein sequence ID" value="KAK0465675.1"/>
    <property type="molecule type" value="Genomic_DNA"/>
</dbReference>
<keyword evidence="2" id="KW-1185">Reference proteome</keyword>
<comment type="caution">
    <text evidence="1">The sequence shown here is derived from an EMBL/GenBank/DDBJ whole genome shotgun (WGS) entry which is preliminary data.</text>
</comment>
<protein>
    <submittedName>
        <fullName evidence="1">Uncharacterized protein</fullName>
    </submittedName>
</protein>
<reference evidence="1" key="1">
    <citation type="submission" date="2023-06" db="EMBL/GenBank/DDBJ databases">
        <authorList>
            <consortium name="Lawrence Berkeley National Laboratory"/>
            <person name="Ahrendt S."/>
            <person name="Sahu N."/>
            <person name="Indic B."/>
            <person name="Wong-Bajracharya J."/>
            <person name="Merenyi Z."/>
            <person name="Ke H.-M."/>
            <person name="Monk M."/>
            <person name="Kocsube S."/>
            <person name="Drula E."/>
            <person name="Lipzen A."/>
            <person name="Balint B."/>
            <person name="Henrissat B."/>
            <person name="Andreopoulos B."/>
            <person name="Martin F.M."/>
            <person name="Harder C.B."/>
            <person name="Rigling D."/>
            <person name="Ford K.L."/>
            <person name="Foster G.D."/>
            <person name="Pangilinan J."/>
            <person name="Papanicolaou A."/>
            <person name="Barry K."/>
            <person name="LaButti K."/>
            <person name="Viragh M."/>
            <person name="Koriabine M."/>
            <person name="Yan M."/>
            <person name="Riley R."/>
            <person name="Champramary S."/>
            <person name="Plett K.L."/>
            <person name="Tsai I.J."/>
            <person name="Slot J."/>
            <person name="Sipos G."/>
            <person name="Plett J."/>
            <person name="Nagy L.G."/>
            <person name="Grigoriev I.V."/>
        </authorList>
    </citation>
    <scope>NUCLEOTIDE SEQUENCE</scope>
    <source>
        <strain evidence="1">ICMP 16352</strain>
    </source>
</reference>
<proteinExistence type="predicted"/>
<evidence type="ECO:0000313" key="2">
    <source>
        <dbReference type="Proteomes" id="UP001175227"/>
    </source>
</evidence>
<dbReference type="AlphaFoldDB" id="A0AA39U2D7"/>
<organism evidence="1 2">
    <name type="scientific">Armillaria novae-zelandiae</name>
    <dbReference type="NCBI Taxonomy" id="153914"/>
    <lineage>
        <taxon>Eukaryota</taxon>
        <taxon>Fungi</taxon>
        <taxon>Dikarya</taxon>
        <taxon>Basidiomycota</taxon>
        <taxon>Agaricomycotina</taxon>
        <taxon>Agaricomycetes</taxon>
        <taxon>Agaricomycetidae</taxon>
        <taxon>Agaricales</taxon>
        <taxon>Marasmiineae</taxon>
        <taxon>Physalacriaceae</taxon>
        <taxon>Armillaria</taxon>
    </lineage>
</organism>
<accession>A0AA39U2D7</accession>
<dbReference type="Proteomes" id="UP001175227">
    <property type="component" value="Unassembled WGS sequence"/>
</dbReference>
<name>A0AA39U2D7_9AGAR</name>